<keyword evidence="16" id="KW-1185">Reference proteome</keyword>
<evidence type="ECO:0000256" key="5">
    <source>
        <dbReference type="ARBA" id="ARBA00022692"/>
    </source>
</evidence>
<dbReference type="InterPro" id="IPR036852">
    <property type="entry name" value="Peptidase_S8/S53_dom_sf"/>
</dbReference>
<keyword evidence="4 10" id="KW-0645">Protease</keyword>
<name>A0A7W7S9X9_9ACTN</name>
<keyword evidence="13" id="KW-0732">Signal</keyword>
<dbReference type="Pfam" id="PF00082">
    <property type="entry name" value="Peptidase_S8"/>
    <property type="match status" value="1"/>
</dbReference>
<dbReference type="InterPro" id="IPR023827">
    <property type="entry name" value="Peptidase_S8_Asp-AS"/>
</dbReference>
<feature type="active site" description="Charge relay system" evidence="10">
    <location>
        <position position="100"/>
    </location>
</feature>
<protein>
    <submittedName>
        <fullName evidence="15">Type VII secretion-associated serine protease mycosin</fullName>
    </submittedName>
</protein>
<evidence type="ECO:0000313" key="15">
    <source>
        <dbReference type="EMBL" id="MBB4946609.1"/>
    </source>
</evidence>
<dbReference type="PROSITE" id="PS00138">
    <property type="entry name" value="SUBTILASE_SER"/>
    <property type="match status" value="1"/>
</dbReference>
<feature type="transmembrane region" description="Helical" evidence="12">
    <location>
        <begin position="404"/>
        <end position="423"/>
    </location>
</feature>
<dbReference type="GO" id="GO:0005886">
    <property type="term" value="C:plasma membrane"/>
    <property type="evidence" value="ECO:0007669"/>
    <property type="project" value="UniProtKB-SubCell"/>
</dbReference>
<evidence type="ECO:0000256" key="7">
    <source>
        <dbReference type="ARBA" id="ARBA00022825"/>
    </source>
</evidence>
<evidence type="ECO:0000256" key="11">
    <source>
        <dbReference type="RuleBase" id="RU003355"/>
    </source>
</evidence>
<dbReference type="InterPro" id="IPR022398">
    <property type="entry name" value="Peptidase_S8_His-AS"/>
</dbReference>
<sequence length="432" mass="44685">MRGSQVSFGTYRRVAAVSVALGVIGALTAGPALAAPTPSPSAGVVYPPLGISASAECKFPSNNVPSMPWSLQKVVLDQLWAAGPDKVPIDGKGVKVAVIDTGVDAANQQLQGKVEDAGSTLKDKSNNNQQVLGSGVNDLVGHGTKVAGIIAAKKVPGIGFSGIAPEATIVAYRQNDSQGNGDVFTLVDDIKNAVGRKVGVINISQDVRATGEGGSFPGRPELEAALKMAEDANVVVVASAGNDGLEADTYPAAIKTVLAVGASDRNNERASFSQYGEFVDVVAPGVEMLSTVPGGGHCVDNGTSFSTPYVAGVAALLKQKYPGWTAKQIRTRIMQTAQRVERKENRFIGWGVVDPVKAVTSNTPPSDMPVEDPPLNLAGKTRLQAQPLGLAETQQDRDARTATYALGVGGLLVGGLAGAAVVLRDRRRRTDG</sequence>
<evidence type="ECO:0000256" key="4">
    <source>
        <dbReference type="ARBA" id="ARBA00022670"/>
    </source>
</evidence>
<evidence type="ECO:0000256" key="6">
    <source>
        <dbReference type="ARBA" id="ARBA00022801"/>
    </source>
</evidence>
<dbReference type="InterPro" id="IPR000209">
    <property type="entry name" value="Peptidase_S8/S53_dom"/>
</dbReference>
<feature type="active site" description="Charge relay system" evidence="10">
    <location>
        <position position="142"/>
    </location>
</feature>
<dbReference type="SUPFAM" id="SSF52743">
    <property type="entry name" value="Subtilisin-like"/>
    <property type="match status" value="1"/>
</dbReference>
<dbReference type="InterPro" id="IPR050131">
    <property type="entry name" value="Peptidase_S8_subtilisin-like"/>
</dbReference>
<dbReference type="Gene3D" id="3.40.50.200">
    <property type="entry name" value="Peptidase S8/S53 domain"/>
    <property type="match status" value="1"/>
</dbReference>
<dbReference type="PROSITE" id="PS00136">
    <property type="entry name" value="SUBTILASE_ASP"/>
    <property type="match status" value="1"/>
</dbReference>
<evidence type="ECO:0000256" key="8">
    <source>
        <dbReference type="ARBA" id="ARBA00022989"/>
    </source>
</evidence>
<dbReference type="NCBIfam" id="TIGR03921">
    <property type="entry name" value="T7SS_mycosin"/>
    <property type="match status" value="1"/>
</dbReference>
<dbReference type="GO" id="GO:0004252">
    <property type="term" value="F:serine-type endopeptidase activity"/>
    <property type="evidence" value="ECO:0007669"/>
    <property type="project" value="UniProtKB-UniRule"/>
</dbReference>
<proteinExistence type="inferred from homology"/>
<dbReference type="PRINTS" id="PR00723">
    <property type="entry name" value="SUBTILISIN"/>
</dbReference>
<feature type="chain" id="PRO_5031128232" evidence="13">
    <location>
        <begin position="35"/>
        <end position="432"/>
    </location>
</feature>
<feature type="signal peptide" evidence="13">
    <location>
        <begin position="1"/>
        <end position="34"/>
    </location>
</feature>
<keyword evidence="9 12" id="KW-0472">Membrane</keyword>
<evidence type="ECO:0000256" key="1">
    <source>
        <dbReference type="ARBA" id="ARBA00004162"/>
    </source>
</evidence>
<comment type="similarity">
    <text evidence="2 10 11">Belongs to the peptidase S8 family.</text>
</comment>
<feature type="active site" description="Charge relay system" evidence="10">
    <location>
        <position position="304"/>
    </location>
</feature>
<organism evidence="15 16">
    <name type="scientific">Kitasatospora gansuensis</name>
    <dbReference type="NCBI Taxonomy" id="258050"/>
    <lineage>
        <taxon>Bacteria</taxon>
        <taxon>Bacillati</taxon>
        <taxon>Actinomycetota</taxon>
        <taxon>Actinomycetes</taxon>
        <taxon>Kitasatosporales</taxon>
        <taxon>Streptomycetaceae</taxon>
        <taxon>Kitasatospora</taxon>
    </lineage>
</organism>
<dbReference type="InterPro" id="IPR023834">
    <property type="entry name" value="T7SS_pept_S8A_mycosin"/>
</dbReference>
<dbReference type="PROSITE" id="PS00137">
    <property type="entry name" value="SUBTILASE_HIS"/>
    <property type="match status" value="1"/>
</dbReference>
<evidence type="ECO:0000256" key="9">
    <source>
        <dbReference type="ARBA" id="ARBA00023136"/>
    </source>
</evidence>
<evidence type="ECO:0000313" key="16">
    <source>
        <dbReference type="Proteomes" id="UP000573327"/>
    </source>
</evidence>
<dbReference type="EMBL" id="JACHJR010000001">
    <property type="protein sequence ID" value="MBB4946609.1"/>
    <property type="molecule type" value="Genomic_DNA"/>
</dbReference>
<keyword evidence="6 10" id="KW-0378">Hydrolase</keyword>
<dbReference type="Proteomes" id="UP000573327">
    <property type="component" value="Unassembled WGS sequence"/>
</dbReference>
<feature type="domain" description="Peptidase S8/S53" evidence="14">
    <location>
        <begin position="91"/>
        <end position="351"/>
    </location>
</feature>
<evidence type="ECO:0000259" key="14">
    <source>
        <dbReference type="Pfam" id="PF00082"/>
    </source>
</evidence>
<dbReference type="PROSITE" id="PS51892">
    <property type="entry name" value="SUBTILASE"/>
    <property type="match status" value="1"/>
</dbReference>
<accession>A0A7W7S9X9</accession>
<evidence type="ECO:0000256" key="10">
    <source>
        <dbReference type="PROSITE-ProRule" id="PRU01240"/>
    </source>
</evidence>
<evidence type="ECO:0000256" key="13">
    <source>
        <dbReference type="SAM" id="SignalP"/>
    </source>
</evidence>
<comment type="subcellular location">
    <subcellularLocation>
        <location evidence="1">Cell membrane</location>
        <topology evidence="1">Single-pass membrane protein</topology>
    </subcellularLocation>
</comment>
<keyword evidence="8 12" id="KW-1133">Transmembrane helix</keyword>
<keyword evidence="7 10" id="KW-0720">Serine protease</keyword>
<dbReference type="RefSeq" id="WP_184913736.1">
    <property type="nucleotide sequence ID" value="NZ_JACHJR010000001.1"/>
</dbReference>
<evidence type="ECO:0000256" key="3">
    <source>
        <dbReference type="ARBA" id="ARBA00022475"/>
    </source>
</evidence>
<reference evidence="15 16" key="1">
    <citation type="submission" date="2020-08" db="EMBL/GenBank/DDBJ databases">
        <title>Sequencing the genomes of 1000 actinobacteria strains.</title>
        <authorList>
            <person name="Klenk H.-P."/>
        </authorList>
    </citation>
    <scope>NUCLEOTIDE SEQUENCE [LARGE SCALE GENOMIC DNA]</scope>
    <source>
        <strain evidence="15 16">DSM 44786</strain>
    </source>
</reference>
<comment type="caution">
    <text evidence="15">The sequence shown here is derived from an EMBL/GenBank/DDBJ whole genome shotgun (WGS) entry which is preliminary data.</text>
</comment>
<evidence type="ECO:0000256" key="12">
    <source>
        <dbReference type="SAM" id="Phobius"/>
    </source>
</evidence>
<gene>
    <name evidence="15" type="ORF">F4556_002144</name>
</gene>
<dbReference type="PANTHER" id="PTHR43806">
    <property type="entry name" value="PEPTIDASE S8"/>
    <property type="match status" value="1"/>
</dbReference>
<evidence type="ECO:0000256" key="2">
    <source>
        <dbReference type="ARBA" id="ARBA00011073"/>
    </source>
</evidence>
<dbReference type="PANTHER" id="PTHR43806:SF11">
    <property type="entry name" value="CEREVISIN-RELATED"/>
    <property type="match status" value="1"/>
</dbReference>
<dbReference type="InterPro" id="IPR015500">
    <property type="entry name" value="Peptidase_S8_subtilisin-rel"/>
</dbReference>
<keyword evidence="3" id="KW-1003">Cell membrane</keyword>
<keyword evidence="5 12" id="KW-0812">Transmembrane</keyword>
<dbReference type="InterPro" id="IPR023828">
    <property type="entry name" value="Peptidase_S8_Ser-AS"/>
</dbReference>
<dbReference type="GO" id="GO:0006508">
    <property type="term" value="P:proteolysis"/>
    <property type="evidence" value="ECO:0007669"/>
    <property type="project" value="UniProtKB-KW"/>
</dbReference>
<dbReference type="AlphaFoldDB" id="A0A7W7S9X9"/>